<comment type="caution">
    <text evidence="2">The sequence shown here is derived from an EMBL/GenBank/DDBJ whole genome shotgun (WGS) entry which is preliminary data.</text>
</comment>
<feature type="region of interest" description="Disordered" evidence="1">
    <location>
        <begin position="242"/>
        <end position="286"/>
    </location>
</feature>
<feature type="compositionally biased region" description="Acidic residues" evidence="1">
    <location>
        <begin position="43"/>
        <end position="52"/>
    </location>
</feature>
<proteinExistence type="predicted"/>
<reference evidence="2" key="1">
    <citation type="submission" date="2019-03" db="EMBL/GenBank/DDBJ databases">
        <title>Long read genome sequence of the mycoparasitic Pythium oligandrum ATCC 38472 isolated from sugarbeet rhizosphere.</title>
        <authorList>
            <person name="Gaulin E."/>
        </authorList>
    </citation>
    <scope>NUCLEOTIDE SEQUENCE</scope>
    <source>
        <strain evidence="2">ATCC 38472_TT</strain>
    </source>
</reference>
<dbReference type="OrthoDB" id="79864at2759"/>
<feature type="compositionally biased region" description="Basic and acidic residues" evidence="1">
    <location>
        <begin position="348"/>
        <end position="358"/>
    </location>
</feature>
<gene>
    <name evidence="2" type="ORF">Poli38472_011578</name>
</gene>
<feature type="compositionally biased region" description="Polar residues" evidence="1">
    <location>
        <begin position="388"/>
        <end position="402"/>
    </location>
</feature>
<keyword evidence="3" id="KW-1185">Reference proteome</keyword>
<organism evidence="2 3">
    <name type="scientific">Pythium oligandrum</name>
    <name type="common">Mycoparasitic fungus</name>
    <dbReference type="NCBI Taxonomy" id="41045"/>
    <lineage>
        <taxon>Eukaryota</taxon>
        <taxon>Sar</taxon>
        <taxon>Stramenopiles</taxon>
        <taxon>Oomycota</taxon>
        <taxon>Peronosporomycetes</taxon>
        <taxon>Pythiales</taxon>
        <taxon>Pythiaceae</taxon>
        <taxon>Pythium</taxon>
    </lineage>
</organism>
<feature type="compositionally biased region" description="Basic and acidic residues" evidence="1">
    <location>
        <begin position="529"/>
        <end position="547"/>
    </location>
</feature>
<evidence type="ECO:0000313" key="3">
    <source>
        <dbReference type="Proteomes" id="UP000794436"/>
    </source>
</evidence>
<name>A0A8K1CKL6_PYTOL</name>
<feature type="compositionally biased region" description="Polar residues" evidence="1">
    <location>
        <begin position="435"/>
        <end position="447"/>
    </location>
</feature>
<feature type="compositionally biased region" description="Acidic residues" evidence="1">
    <location>
        <begin position="304"/>
        <end position="314"/>
    </location>
</feature>
<evidence type="ECO:0000256" key="1">
    <source>
        <dbReference type="SAM" id="MobiDB-lite"/>
    </source>
</evidence>
<dbReference type="Proteomes" id="UP000794436">
    <property type="component" value="Unassembled WGS sequence"/>
</dbReference>
<feature type="compositionally biased region" description="Acidic residues" evidence="1">
    <location>
        <begin position="480"/>
        <end position="500"/>
    </location>
</feature>
<feature type="region of interest" description="Disordered" evidence="1">
    <location>
        <begin position="304"/>
        <end position="618"/>
    </location>
</feature>
<sequence>MRALTEFALREALALLLDDPTPHNVALAATGEAPEASQSMESQTDEMSEDSESQAARQEMLAARETQPRVVMVRYTNASTKMITLVDRSHSVDAFVPDGVMTALKDKYGYQTLSRLRGSVLRVEKYHFSTPALCYREEKIRDPQETKSAATPRMDRAKICLFVEQLSVVDDNELAVNPLPHLEEHEAIANIVSKLSESELEQRIMLRQGRALPAATDNDEIHPLLEEDVAIPEEEERAMNAQEGWDDDDEEGDGLSDSQLIEENGPVSDSLPEIPEPSTRRGSLSQRMSQLWNAVRWVVVPTTEEPEATEEVPESQDAYHFQQDNIEQAFVEYEDTESEGESDDEEEPSSKTADKEGESEAGEEEEHREIDTQTTETQLDVMYETENGPLTQAPDETSQSETPPQPRDLPVGKPNTQLSPEDGTEDSQARVDASQLHTSVSQPNDSQYELGEAADQHWHTQADDDSQMMIPQPQSIAQDELAETEDESAADEDVADDDHGEVELHVGGQNDDERSDKSAANVPASARAESNRSEESLRDQSDAERASFRQKRKRALVPEIIQKRQRQDQDVESPELSQRSGKRARSSGASSNATFGLSSWKKKPANVQQQRPAKQYQHLLPPFRLDSIMSMIANKE</sequence>
<dbReference type="AlphaFoldDB" id="A0A8K1CKL6"/>
<feature type="compositionally biased region" description="Acidic residues" evidence="1">
    <location>
        <begin position="332"/>
        <end position="347"/>
    </location>
</feature>
<evidence type="ECO:0000313" key="2">
    <source>
        <dbReference type="EMBL" id="TMW64698.1"/>
    </source>
</evidence>
<dbReference type="EMBL" id="SPLM01000039">
    <property type="protein sequence ID" value="TMW64698.1"/>
    <property type="molecule type" value="Genomic_DNA"/>
</dbReference>
<feature type="compositionally biased region" description="Acidic residues" evidence="1">
    <location>
        <begin position="244"/>
        <end position="254"/>
    </location>
</feature>
<protein>
    <submittedName>
        <fullName evidence="2">Uncharacterized protein</fullName>
    </submittedName>
</protein>
<accession>A0A8K1CKL6</accession>
<feature type="region of interest" description="Disordered" evidence="1">
    <location>
        <begin position="29"/>
        <end position="59"/>
    </location>
</feature>